<keyword evidence="6 7" id="KW-0472">Membrane</keyword>
<reference evidence="10 11" key="1">
    <citation type="submission" date="2016-10" db="EMBL/GenBank/DDBJ databases">
        <authorList>
            <person name="de Groot N.N."/>
        </authorList>
    </citation>
    <scope>NUCLEOTIDE SEQUENCE [LARGE SCALE GENOMIC DNA]</scope>
    <source>
        <strain evidence="10 11">ATCC 700224</strain>
    </source>
</reference>
<feature type="transmembrane region" description="Helical" evidence="8">
    <location>
        <begin position="21"/>
        <end position="43"/>
    </location>
</feature>
<sequence length="225" mass="24945">MFDNLGNRWAKKEKKGESEDDWITTFADMATLLLAFFVLLAAISKVDPVLFEQVKAGMAKGIGNREIETPIQALRTDVTSAVEMMQLDDSISIGMDQQGMVIEFASAAFYEPGQAKLRPEAIPAFQRIANTLEAPKYHNFQIEVQGHTDDTPVNSDRFPSNWELSSARASGVVRLFVDEGLEAERLKAIGFAHTAPKVPNTGPDGTPLPNNREINRRVTVRVMPR</sequence>
<proteinExistence type="inferred from homology"/>
<feature type="domain" description="OmpA-like" evidence="9">
    <location>
        <begin position="97"/>
        <end position="225"/>
    </location>
</feature>
<keyword evidence="5 8" id="KW-1133">Transmembrane helix</keyword>
<dbReference type="PROSITE" id="PS51123">
    <property type="entry name" value="OMPA_2"/>
    <property type="match status" value="1"/>
</dbReference>
<gene>
    <name evidence="10" type="ORF">SAMN05421720_11080</name>
</gene>
<dbReference type="RefSeq" id="WP_092787097.1">
    <property type="nucleotide sequence ID" value="NZ_FNAP01000010.1"/>
</dbReference>
<dbReference type="Pfam" id="PF13677">
    <property type="entry name" value="MotB_plug"/>
    <property type="match status" value="1"/>
</dbReference>
<dbReference type="SUPFAM" id="SSF103088">
    <property type="entry name" value="OmpA-like"/>
    <property type="match status" value="1"/>
</dbReference>
<dbReference type="STRING" id="69960.SAMN05421720_11080"/>
<evidence type="ECO:0000256" key="5">
    <source>
        <dbReference type="ARBA" id="ARBA00022989"/>
    </source>
</evidence>
<name>A0A1G7F229_9PROT</name>
<keyword evidence="3" id="KW-1003">Cell membrane</keyword>
<dbReference type="Pfam" id="PF00691">
    <property type="entry name" value="OmpA"/>
    <property type="match status" value="1"/>
</dbReference>
<evidence type="ECO:0000313" key="11">
    <source>
        <dbReference type="Proteomes" id="UP000199412"/>
    </source>
</evidence>
<evidence type="ECO:0000256" key="7">
    <source>
        <dbReference type="PROSITE-ProRule" id="PRU00473"/>
    </source>
</evidence>
<evidence type="ECO:0000256" key="8">
    <source>
        <dbReference type="SAM" id="Phobius"/>
    </source>
</evidence>
<dbReference type="PANTHER" id="PTHR30329">
    <property type="entry name" value="STATOR ELEMENT OF FLAGELLAR MOTOR COMPLEX"/>
    <property type="match status" value="1"/>
</dbReference>
<keyword evidence="11" id="KW-1185">Reference proteome</keyword>
<keyword evidence="4 8" id="KW-0812">Transmembrane</keyword>
<dbReference type="InterPro" id="IPR006665">
    <property type="entry name" value="OmpA-like"/>
</dbReference>
<evidence type="ECO:0000256" key="2">
    <source>
        <dbReference type="ARBA" id="ARBA00008914"/>
    </source>
</evidence>
<dbReference type="OrthoDB" id="345640at2"/>
<evidence type="ECO:0000313" key="10">
    <source>
        <dbReference type="EMBL" id="SDE69957.1"/>
    </source>
</evidence>
<dbReference type="PANTHER" id="PTHR30329:SF21">
    <property type="entry name" value="LIPOPROTEIN YIAD-RELATED"/>
    <property type="match status" value="1"/>
</dbReference>
<dbReference type="EMBL" id="FNAP01000010">
    <property type="protein sequence ID" value="SDE69957.1"/>
    <property type="molecule type" value="Genomic_DNA"/>
</dbReference>
<dbReference type="Proteomes" id="UP000199412">
    <property type="component" value="Unassembled WGS sequence"/>
</dbReference>
<accession>A0A1G7F229</accession>
<dbReference type="InterPro" id="IPR025713">
    <property type="entry name" value="MotB-like_N_dom"/>
</dbReference>
<organism evidence="10 11">
    <name type="scientific">Rhodospira trueperi</name>
    <dbReference type="NCBI Taxonomy" id="69960"/>
    <lineage>
        <taxon>Bacteria</taxon>
        <taxon>Pseudomonadati</taxon>
        <taxon>Pseudomonadota</taxon>
        <taxon>Alphaproteobacteria</taxon>
        <taxon>Rhodospirillales</taxon>
        <taxon>Rhodospirillaceae</taxon>
        <taxon>Rhodospira</taxon>
    </lineage>
</organism>
<evidence type="ECO:0000256" key="6">
    <source>
        <dbReference type="ARBA" id="ARBA00023136"/>
    </source>
</evidence>
<evidence type="ECO:0000256" key="3">
    <source>
        <dbReference type="ARBA" id="ARBA00022475"/>
    </source>
</evidence>
<dbReference type="InterPro" id="IPR050330">
    <property type="entry name" value="Bact_OuterMem_StrucFunc"/>
</dbReference>
<evidence type="ECO:0000256" key="1">
    <source>
        <dbReference type="ARBA" id="ARBA00004162"/>
    </source>
</evidence>
<dbReference type="Gene3D" id="3.30.1330.60">
    <property type="entry name" value="OmpA-like domain"/>
    <property type="match status" value="1"/>
</dbReference>
<protein>
    <submittedName>
        <fullName evidence="10">Chemotaxis protein MotB</fullName>
    </submittedName>
</protein>
<dbReference type="GO" id="GO:0005886">
    <property type="term" value="C:plasma membrane"/>
    <property type="evidence" value="ECO:0007669"/>
    <property type="project" value="UniProtKB-SubCell"/>
</dbReference>
<comment type="subcellular location">
    <subcellularLocation>
        <location evidence="1">Cell membrane</location>
        <topology evidence="1">Single-pass membrane protein</topology>
    </subcellularLocation>
</comment>
<dbReference type="InterPro" id="IPR036737">
    <property type="entry name" value="OmpA-like_sf"/>
</dbReference>
<comment type="similarity">
    <text evidence="2">Belongs to the MotB family.</text>
</comment>
<dbReference type="AlphaFoldDB" id="A0A1G7F229"/>
<evidence type="ECO:0000256" key="4">
    <source>
        <dbReference type="ARBA" id="ARBA00022692"/>
    </source>
</evidence>
<evidence type="ECO:0000259" key="9">
    <source>
        <dbReference type="PROSITE" id="PS51123"/>
    </source>
</evidence>
<dbReference type="CDD" id="cd07185">
    <property type="entry name" value="OmpA_C-like"/>
    <property type="match status" value="1"/>
</dbReference>